<dbReference type="eggNOG" id="ENOG502SENE">
    <property type="taxonomic scope" value="Eukaryota"/>
</dbReference>
<dbReference type="EMBL" id="GG666692">
    <property type="protein sequence ID" value="EEN43355.1"/>
    <property type="molecule type" value="Genomic_DNA"/>
</dbReference>
<feature type="compositionally biased region" description="Acidic residues" evidence="1">
    <location>
        <begin position="350"/>
        <end position="359"/>
    </location>
</feature>
<evidence type="ECO:0000256" key="1">
    <source>
        <dbReference type="SAM" id="MobiDB-lite"/>
    </source>
</evidence>
<feature type="compositionally biased region" description="Basic and acidic residues" evidence="1">
    <location>
        <begin position="326"/>
        <end position="336"/>
    </location>
</feature>
<dbReference type="PANTHER" id="PTHR14375">
    <property type="entry name" value="SIMILAR TO RIKEN CDNA 4931414P19"/>
    <property type="match status" value="1"/>
</dbReference>
<dbReference type="Pfam" id="PF15394">
    <property type="entry name" value="DUF4616"/>
    <property type="match status" value="1"/>
</dbReference>
<gene>
    <name evidence="2" type="ORF">BRAFLDRAFT_100542</name>
</gene>
<dbReference type="InParanoid" id="C3ZVU0"/>
<feature type="compositionally biased region" description="Basic and acidic residues" evidence="1">
    <location>
        <begin position="106"/>
        <end position="121"/>
    </location>
</feature>
<dbReference type="InterPro" id="IPR028101">
    <property type="entry name" value="DUF4616"/>
</dbReference>
<feature type="compositionally biased region" description="Basic and acidic residues" evidence="1">
    <location>
        <begin position="361"/>
        <end position="376"/>
    </location>
</feature>
<feature type="compositionally biased region" description="Acidic residues" evidence="1">
    <location>
        <begin position="377"/>
        <end position="408"/>
    </location>
</feature>
<protein>
    <submittedName>
        <fullName evidence="2">Uncharacterized protein</fullName>
    </submittedName>
</protein>
<name>C3ZVU0_BRAFL</name>
<feature type="region of interest" description="Disordered" evidence="1">
    <location>
        <begin position="1"/>
        <end position="149"/>
    </location>
</feature>
<feature type="compositionally biased region" description="Low complexity" evidence="1">
    <location>
        <begin position="36"/>
        <end position="52"/>
    </location>
</feature>
<dbReference type="PANTHER" id="PTHR14375:SF2">
    <property type="entry name" value="SIMILAR TO RIKEN CDNA 4931414P19"/>
    <property type="match status" value="1"/>
</dbReference>
<proteinExistence type="predicted"/>
<dbReference type="AlphaFoldDB" id="C3ZVU0"/>
<feature type="region of interest" description="Disordered" evidence="1">
    <location>
        <begin position="312"/>
        <end position="408"/>
    </location>
</feature>
<organism>
    <name type="scientific">Branchiostoma floridae</name>
    <name type="common">Florida lancelet</name>
    <name type="synonym">Amphioxus</name>
    <dbReference type="NCBI Taxonomy" id="7739"/>
    <lineage>
        <taxon>Eukaryota</taxon>
        <taxon>Metazoa</taxon>
        <taxon>Chordata</taxon>
        <taxon>Cephalochordata</taxon>
        <taxon>Leptocardii</taxon>
        <taxon>Amphioxiformes</taxon>
        <taxon>Branchiostomatidae</taxon>
        <taxon>Branchiostoma</taxon>
    </lineage>
</organism>
<reference evidence="2" key="1">
    <citation type="journal article" date="2008" name="Nature">
        <title>The amphioxus genome and the evolution of the chordate karyotype.</title>
        <authorList>
            <consortium name="US DOE Joint Genome Institute (JGI-PGF)"/>
            <person name="Putnam N.H."/>
            <person name="Butts T."/>
            <person name="Ferrier D.E.K."/>
            <person name="Furlong R.F."/>
            <person name="Hellsten U."/>
            <person name="Kawashima T."/>
            <person name="Robinson-Rechavi M."/>
            <person name="Shoguchi E."/>
            <person name="Terry A."/>
            <person name="Yu J.-K."/>
            <person name="Benito-Gutierrez E.L."/>
            <person name="Dubchak I."/>
            <person name="Garcia-Fernandez J."/>
            <person name="Gibson-Brown J.J."/>
            <person name="Grigoriev I.V."/>
            <person name="Horton A.C."/>
            <person name="de Jong P.J."/>
            <person name="Jurka J."/>
            <person name="Kapitonov V.V."/>
            <person name="Kohara Y."/>
            <person name="Kuroki Y."/>
            <person name="Lindquist E."/>
            <person name="Lucas S."/>
            <person name="Osoegawa K."/>
            <person name="Pennacchio L.A."/>
            <person name="Salamov A.A."/>
            <person name="Satou Y."/>
            <person name="Sauka-Spengler T."/>
            <person name="Schmutz J."/>
            <person name="Shin-I T."/>
            <person name="Toyoda A."/>
            <person name="Bronner-Fraser M."/>
            <person name="Fujiyama A."/>
            <person name="Holland L.Z."/>
            <person name="Holland P.W.H."/>
            <person name="Satoh N."/>
            <person name="Rokhsar D.S."/>
        </authorList>
    </citation>
    <scope>NUCLEOTIDE SEQUENCE [LARGE SCALE GENOMIC DNA]</scope>
    <source>
        <strain evidence="2">S238N-H82</strain>
        <tissue evidence="2">Testes</tissue>
    </source>
</reference>
<feature type="compositionally biased region" description="Basic and acidic residues" evidence="1">
    <location>
        <begin position="1"/>
        <end position="11"/>
    </location>
</feature>
<feature type="compositionally biased region" description="Low complexity" evidence="1">
    <location>
        <begin position="63"/>
        <end position="90"/>
    </location>
</feature>
<sequence>MASNNHRETPKSSRRAPSGSRPLTPTARGENQRSNPASTTAPSPGTPAGASGYSRSGAEKTRTPPSSRETSASTSGSAGTGTDSTPPSSRHALASVSRSKTGTGGVDERGRQPRKQLDNKRSRSRSRSPRDQRMQPPKRPHLSDNNPTLGDFLKVVNSMADKFYKLADTMMEANRKQTATARAHTGKLPAGLSAHYTNNFPSFHKSEACNRCYENLRAQSKQEEAGKAETTKAKKKLTSRRDRLFKSRLRVALELLSEEDYEFFSHSGPMYMSDEESDEEDKTVVWVKPPQWRAPRLTDMALRCQKVLDLNWRNNTTPSSNKERKRKDLDFTDRRRPSGRAAEMYIWVPEEGDDDDNSMGEDGREDHEQEQDRSVENEDGEEEQEQEEEEEESEEESEDSESSGTEED</sequence>
<evidence type="ECO:0000313" key="2">
    <source>
        <dbReference type="EMBL" id="EEN43355.1"/>
    </source>
</evidence>
<accession>C3ZVU0</accession>